<evidence type="ECO:0000256" key="1">
    <source>
        <dbReference type="SAM" id="MobiDB-lite"/>
    </source>
</evidence>
<accession>A0A0U2ILF7</accession>
<protein>
    <recommendedName>
        <fullName evidence="5">Lipoprotein</fullName>
    </recommendedName>
</protein>
<dbReference type="OrthoDB" id="2615011at2"/>
<dbReference type="AlphaFoldDB" id="A0A0U2ILF7"/>
<dbReference type="PATRIC" id="fig|162209.4.peg.327"/>
<feature type="region of interest" description="Disordered" evidence="1">
    <location>
        <begin position="20"/>
        <end position="110"/>
    </location>
</feature>
<evidence type="ECO:0000313" key="3">
    <source>
        <dbReference type="EMBL" id="ALS20699.1"/>
    </source>
</evidence>
<organism evidence="3 4">
    <name type="scientific">Paenibacillus naphthalenovorans</name>
    <dbReference type="NCBI Taxonomy" id="162209"/>
    <lineage>
        <taxon>Bacteria</taxon>
        <taxon>Bacillati</taxon>
        <taxon>Bacillota</taxon>
        <taxon>Bacilli</taxon>
        <taxon>Bacillales</taxon>
        <taxon>Paenibacillaceae</taxon>
        <taxon>Paenibacillus</taxon>
    </lineage>
</organism>
<dbReference type="KEGG" id="pnp:IJ22_03100"/>
<keyword evidence="2" id="KW-0732">Signal</keyword>
<evidence type="ECO:0008006" key="5">
    <source>
        <dbReference type="Google" id="ProtNLM"/>
    </source>
</evidence>
<feature type="chain" id="PRO_5038718873" description="Lipoprotein" evidence="2">
    <location>
        <begin position="18"/>
        <end position="224"/>
    </location>
</feature>
<sequence precursor="true">MKKSMVLLMIAVAIVLASGCGEKSSREGESAVPSSTQPSAGTDQKNADAGTVAPPVSQQPEAGTEHKNADTGKASPSVGTPPAKGTETKPSGAGAASQPSPKKAASTDRKIDVDYIKQNLKMNMSQDEVKKLLGSTYTEVTNAMEGNKMWRYDIGTKQGYNYQGEMDSIDMDGLINGSVTIQLFVDWSEEKTVNHYSFLYLKDGKIYEYRVFEDGQVKESIVQE</sequence>
<feature type="signal peptide" evidence="2">
    <location>
        <begin position="1"/>
        <end position="17"/>
    </location>
</feature>
<evidence type="ECO:0000256" key="2">
    <source>
        <dbReference type="SAM" id="SignalP"/>
    </source>
</evidence>
<dbReference type="EMBL" id="CP013652">
    <property type="protein sequence ID" value="ALS20699.1"/>
    <property type="molecule type" value="Genomic_DNA"/>
</dbReference>
<feature type="compositionally biased region" description="Polar residues" evidence="1">
    <location>
        <begin position="32"/>
        <end position="44"/>
    </location>
</feature>
<name>A0A0U2ILF7_9BACL</name>
<gene>
    <name evidence="3" type="ORF">IJ22_03100</name>
</gene>
<dbReference type="RefSeq" id="WP_062406743.1">
    <property type="nucleotide sequence ID" value="NZ_CP013652.1"/>
</dbReference>
<feature type="compositionally biased region" description="Low complexity" evidence="1">
    <location>
        <begin position="93"/>
        <end position="104"/>
    </location>
</feature>
<reference evidence="4" key="1">
    <citation type="submission" date="2015-12" db="EMBL/GenBank/DDBJ databases">
        <title>Complete genome sequences of two moderately thermophilic Paenibacillus species.</title>
        <authorList>
            <person name="Butler R.III."/>
            <person name="Wang J."/>
            <person name="Stark B.C."/>
            <person name="Pombert J.-F."/>
        </authorList>
    </citation>
    <scope>NUCLEOTIDE SEQUENCE [LARGE SCALE GENOMIC DNA]</scope>
    <source>
        <strain evidence="4">32O-Y</strain>
    </source>
</reference>
<dbReference type="PROSITE" id="PS51257">
    <property type="entry name" value="PROKAR_LIPOPROTEIN"/>
    <property type="match status" value="1"/>
</dbReference>
<evidence type="ECO:0000313" key="4">
    <source>
        <dbReference type="Proteomes" id="UP000061660"/>
    </source>
</evidence>
<reference evidence="3 4" key="2">
    <citation type="journal article" date="2016" name="Genome Announc.">
        <title>Complete Genome Sequences of Two Interactive Moderate Thermophiles, Paenibacillus napthalenovorans 32O-Y and Paenibacillus sp. 32O-W.</title>
        <authorList>
            <person name="Butler R.R.III."/>
            <person name="Wang J."/>
            <person name="Stark B.C."/>
            <person name="Pombert J.F."/>
        </authorList>
    </citation>
    <scope>NUCLEOTIDE SEQUENCE [LARGE SCALE GENOMIC DNA]</scope>
    <source>
        <strain evidence="3 4">32O-Y</strain>
    </source>
</reference>
<keyword evidence="4" id="KW-1185">Reference proteome</keyword>
<dbReference type="Proteomes" id="UP000061660">
    <property type="component" value="Chromosome"/>
</dbReference>
<proteinExistence type="predicted"/>